<dbReference type="AlphaFoldDB" id="A0A9P6N519"/>
<gene>
    <name evidence="1" type="ORF">CROQUDRAFT_137231</name>
</gene>
<sequence length="165" mass="19568">MCEMEITAILDHKYISYIIGSMSTYCTLYFTLDWFGNFDNQFNQLMAQFFLKFWKWGLESNWFTVTTKEDPWRIQFDDVVPTAIFAQHFEYLKSNYKKLCKKNNALVMDQQKNTLSAALLQKSKRHQSFLMDCGVLPCYVDVFDNRHVNSNDEIEEDPYACNIEV</sequence>
<dbReference type="EMBL" id="MU167683">
    <property type="protein sequence ID" value="KAG0139230.1"/>
    <property type="molecule type" value="Genomic_DNA"/>
</dbReference>
<protein>
    <submittedName>
        <fullName evidence="1">Uncharacterized protein</fullName>
    </submittedName>
</protein>
<evidence type="ECO:0000313" key="1">
    <source>
        <dbReference type="EMBL" id="KAG0139230.1"/>
    </source>
</evidence>
<proteinExistence type="predicted"/>
<evidence type="ECO:0000313" key="2">
    <source>
        <dbReference type="Proteomes" id="UP000886653"/>
    </source>
</evidence>
<accession>A0A9P6N519</accession>
<keyword evidence="2" id="KW-1185">Reference proteome</keyword>
<organism evidence="1 2">
    <name type="scientific">Cronartium quercuum f. sp. fusiforme G11</name>
    <dbReference type="NCBI Taxonomy" id="708437"/>
    <lineage>
        <taxon>Eukaryota</taxon>
        <taxon>Fungi</taxon>
        <taxon>Dikarya</taxon>
        <taxon>Basidiomycota</taxon>
        <taxon>Pucciniomycotina</taxon>
        <taxon>Pucciniomycetes</taxon>
        <taxon>Pucciniales</taxon>
        <taxon>Coleosporiaceae</taxon>
        <taxon>Cronartium</taxon>
    </lineage>
</organism>
<comment type="caution">
    <text evidence="1">The sequence shown here is derived from an EMBL/GenBank/DDBJ whole genome shotgun (WGS) entry which is preliminary data.</text>
</comment>
<reference evidence="1" key="1">
    <citation type="submission" date="2013-11" db="EMBL/GenBank/DDBJ databases">
        <title>Genome sequence of the fusiform rust pathogen reveals effectors for host alternation and coevolution with pine.</title>
        <authorList>
            <consortium name="DOE Joint Genome Institute"/>
            <person name="Smith K."/>
            <person name="Pendleton A."/>
            <person name="Kubisiak T."/>
            <person name="Anderson C."/>
            <person name="Salamov A."/>
            <person name="Aerts A."/>
            <person name="Riley R."/>
            <person name="Clum A."/>
            <person name="Lindquist E."/>
            <person name="Ence D."/>
            <person name="Campbell M."/>
            <person name="Kronenberg Z."/>
            <person name="Feau N."/>
            <person name="Dhillon B."/>
            <person name="Hamelin R."/>
            <person name="Burleigh J."/>
            <person name="Smith J."/>
            <person name="Yandell M."/>
            <person name="Nelson C."/>
            <person name="Grigoriev I."/>
            <person name="Davis J."/>
        </authorList>
    </citation>
    <scope>NUCLEOTIDE SEQUENCE</scope>
    <source>
        <strain evidence="1">G11</strain>
    </source>
</reference>
<name>A0A9P6N519_9BASI</name>
<dbReference type="OrthoDB" id="2507499at2759"/>
<dbReference type="Proteomes" id="UP000886653">
    <property type="component" value="Unassembled WGS sequence"/>
</dbReference>